<protein>
    <submittedName>
        <fullName evidence="1">Indoleacetate-lysine ligase</fullName>
    </submittedName>
</protein>
<keyword evidence="1" id="KW-0436">Ligase</keyword>
<sequence>MTISIEKPVPAIAEKTVDIQHTPFDADKIQAIVDKLWALKSNNTEAAPKISSYDEFAALVPTMNGSQYTELAQQAFKQHTEVPVLIGGSSGTTGPSKLILERTNTPGSRPSEDDIQLITELRMAGALNPGDVVVNLFMVGMYSLLHQGFNRILEACYCSVIPLGSLNTDHLHNQLTFMANAEVNVLVGTPGTLIQMANAVKDSGITLNIKRILFTGECMGEAKANVLKAIFPGVRIIGCYGLSECGFVAVEQFNGKYQVRDYAYFLEKSAQGRLLVTSLNPNLPTPVVRYDTGDQFNFISLANKIFLDNLDRADNSFNFIGNLIKCSTITTLASEFLAQKDVLIEVALDTDEQGRDNLVITLLVDGLSLAQCQTFEAQLCQLEDFREALDKRAGTVSVVCAPPQAATLSERNKHRTIVDRR</sequence>
<dbReference type="SUPFAM" id="SSF56801">
    <property type="entry name" value="Acetyl-CoA synthetase-like"/>
    <property type="match status" value="1"/>
</dbReference>
<reference evidence="1 2" key="1">
    <citation type="submission" date="2006-02" db="EMBL/GenBank/DDBJ databases">
        <authorList>
            <person name="Moran M.A."/>
            <person name="Kjelleberg S."/>
            <person name="Egan S."/>
            <person name="Saunders N."/>
            <person name="Thomas T."/>
            <person name="Ferriera S."/>
            <person name="Johnson J."/>
            <person name="Kravitz S."/>
            <person name="Halpern A."/>
            <person name="Remington K."/>
            <person name="Beeson K."/>
            <person name="Tran B."/>
            <person name="Rogers Y.-H."/>
            <person name="Friedman R."/>
            <person name="Venter J.C."/>
        </authorList>
    </citation>
    <scope>NUCLEOTIDE SEQUENCE [LARGE SCALE GENOMIC DNA]</scope>
    <source>
        <strain evidence="1 2">D2</strain>
    </source>
</reference>
<dbReference type="PANTHER" id="PTHR43845:SF1">
    <property type="entry name" value="BLR5969 PROTEIN"/>
    <property type="match status" value="1"/>
</dbReference>
<dbReference type="AlphaFoldDB" id="A4CDN3"/>
<dbReference type="HOGENOM" id="CLU_813255_0_0_6"/>
<gene>
    <name evidence="1" type="ORF">PTD2_05375</name>
</gene>
<dbReference type="Proteomes" id="UP000006201">
    <property type="component" value="Unassembled WGS sequence"/>
</dbReference>
<accession>A4CDN3</accession>
<keyword evidence="2" id="KW-1185">Reference proteome</keyword>
<dbReference type="eggNOG" id="COG1541">
    <property type="taxonomic scope" value="Bacteria"/>
</dbReference>
<proteinExistence type="predicted"/>
<dbReference type="GO" id="GO:0016874">
    <property type="term" value="F:ligase activity"/>
    <property type="evidence" value="ECO:0007669"/>
    <property type="project" value="UniProtKB-KW"/>
</dbReference>
<dbReference type="RefSeq" id="WP_009838938.1">
    <property type="nucleotide sequence ID" value="NZ_AAOH01000007.1"/>
</dbReference>
<dbReference type="STRING" id="87626.PTD2_05375"/>
<name>A4CDN3_9GAMM</name>
<dbReference type="OrthoDB" id="9801773at2"/>
<dbReference type="Gene3D" id="3.40.50.12780">
    <property type="entry name" value="N-terminal domain of ligase-like"/>
    <property type="match status" value="1"/>
</dbReference>
<dbReference type="PANTHER" id="PTHR43845">
    <property type="entry name" value="BLR5969 PROTEIN"/>
    <property type="match status" value="1"/>
</dbReference>
<comment type="caution">
    <text evidence="1">The sequence shown here is derived from an EMBL/GenBank/DDBJ whole genome shotgun (WGS) entry which is preliminary data.</text>
</comment>
<organism evidence="1 2">
    <name type="scientific">Pseudoalteromonas tunicata D2</name>
    <dbReference type="NCBI Taxonomy" id="87626"/>
    <lineage>
        <taxon>Bacteria</taxon>
        <taxon>Pseudomonadati</taxon>
        <taxon>Pseudomonadota</taxon>
        <taxon>Gammaproteobacteria</taxon>
        <taxon>Alteromonadales</taxon>
        <taxon>Pseudoalteromonadaceae</taxon>
        <taxon>Pseudoalteromonas</taxon>
    </lineage>
</organism>
<evidence type="ECO:0000313" key="1">
    <source>
        <dbReference type="EMBL" id="EAR27075.1"/>
    </source>
</evidence>
<dbReference type="EMBL" id="AAOH01000007">
    <property type="protein sequence ID" value="EAR27075.1"/>
    <property type="molecule type" value="Genomic_DNA"/>
</dbReference>
<evidence type="ECO:0000313" key="2">
    <source>
        <dbReference type="Proteomes" id="UP000006201"/>
    </source>
</evidence>
<dbReference type="InterPro" id="IPR042099">
    <property type="entry name" value="ANL_N_sf"/>
</dbReference>